<dbReference type="Pfam" id="PF13424">
    <property type="entry name" value="TPR_12"/>
    <property type="match status" value="2"/>
</dbReference>
<dbReference type="EMBL" id="JADEWL010000023">
    <property type="protein sequence ID" value="MBE9213003.1"/>
    <property type="molecule type" value="Genomic_DNA"/>
</dbReference>
<dbReference type="SUPFAM" id="SSF48452">
    <property type="entry name" value="TPR-like"/>
    <property type="match status" value="3"/>
</dbReference>
<dbReference type="Gene3D" id="1.25.40.10">
    <property type="entry name" value="Tetratricopeptide repeat domain"/>
    <property type="match status" value="3"/>
</dbReference>
<dbReference type="InterPro" id="IPR011990">
    <property type="entry name" value="TPR-like_helical_dom_sf"/>
</dbReference>
<comment type="caution">
    <text evidence="3">The sequence shown here is derived from an EMBL/GenBank/DDBJ whole genome shotgun (WGS) entry which is preliminary data.</text>
</comment>
<proteinExistence type="predicted"/>
<organism evidence="3 4">
    <name type="scientific">Plectonema cf. radiosum LEGE 06105</name>
    <dbReference type="NCBI Taxonomy" id="945769"/>
    <lineage>
        <taxon>Bacteria</taxon>
        <taxon>Bacillati</taxon>
        <taxon>Cyanobacteriota</taxon>
        <taxon>Cyanophyceae</taxon>
        <taxon>Oscillatoriophycideae</taxon>
        <taxon>Oscillatoriales</taxon>
        <taxon>Microcoleaceae</taxon>
        <taxon>Plectonema</taxon>
    </lineage>
</organism>
<sequence length="1004" mass="113850">MKMGLRKLIVIFAIALLLCVSQPLWLSLPMLFGGSVAVGQTNDERKAEAESLLQQALQQYNNRQYGLALQSLQKALAIYQRIKNGQGQIKVLYNLGSANEALGDYYQAVYYYNKSLVISQKNSDSEFEINALRDIILIYYFNLKQYAKAIEYLQKSLIVSQRINNHKIEIMSLRILTEAYEYLGNYTKVVEYGQKTLLKVRQVTTIDKKLEPQTLLTLGEAYVHLNDYRKAIDSYQESRVIARKIHNTEIEKKASLFLPPEPFSINYPINELFFLYRLGQHQYKEGEYKKALETFQKVLVITRELMEYSNEGYTLNEIGKVYYIQGKEHYPQALNFYEKALAIAKKIPDKKLEATVINSIGEIYIGQIYYGKAEKAFNQALKILRQLTVTGKELEANKELEAILFNNLGNIYGLQAKYSESLSFYKQALNIRKNLGYKSRTGEILLSIGGIYEKIEDYPKTLEAYQDALDWFKENNDKRGEVAARLSICITLTNLGLVNYYDQQYENAEKYLFDAITNWEYLRYENLSKLNDDLKISVVQDSFFTYSLLQKLLITQKKTDVALEVAERGRARTLIELILSNQSSQKLNIENIKLPTLDEIQKLTQAQKATVVYYSLIQDNRRYKVNSGTQFTKNSLYMWVIKPTGEITFRPVDLKPILQKENTTLEELVENTRDFIGVRDRSIFARTNSTTQNTTAKRAQFDIKVFPSSDDDPSKDLQKLHEILIDPIADLLPTDPNERVIFIPQNELFLVPFPALKDAQGKYLIEKHTILTAPSIQVLGLTHKRAKEVKLASVQNALVVGNPDMPSVAPKIGDEAQPLSKLPGAEKEAEAIKPLLEENKLKTKLLIDKQATKAAVLELLPQAKIIHLATHGLFDNIQGLQSAIALAPSGKDNGLLTAEEILNLKLNADLVVLSACNTGRGRITGDGVIGLSRSLISAGTPSVIVSLWAVPDAPTAELMTEFYKNLLNKRNPLDKAQALRQAMLKFKDKPPKDWAAFTLIGESN</sequence>
<gene>
    <name evidence="3" type="ORF">IQ247_09980</name>
</gene>
<feature type="repeat" description="TPR" evidence="1">
    <location>
        <begin position="89"/>
        <end position="122"/>
    </location>
</feature>
<dbReference type="InterPro" id="IPR024983">
    <property type="entry name" value="CHAT_dom"/>
</dbReference>
<feature type="repeat" description="TPR" evidence="1">
    <location>
        <begin position="272"/>
        <end position="305"/>
    </location>
</feature>
<name>A0A8J7F307_9CYAN</name>
<keyword evidence="1" id="KW-0802">TPR repeat</keyword>
<keyword evidence="4" id="KW-1185">Reference proteome</keyword>
<evidence type="ECO:0000313" key="3">
    <source>
        <dbReference type="EMBL" id="MBE9213003.1"/>
    </source>
</evidence>
<dbReference type="RefSeq" id="WP_193919469.1">
    <property type="nucleotide sequence ID" value="NZ_JADEWL010000023.1"/>
</dbReference>
<feature type="repeat" description="TPR" evidence="1">
    <location>
        <begin position="212"/>
        <end position="245"/>
    </location>
</feature>
<feature type="repeat" description="TPR" evidence="1">
    <location>
        <begin position="402"/>
        <end position="435"/>
    </location>
</feature>
<dbReference type="Pfam" id="PF13181">
    <property type="entry name" value="TPR_8"/>
    <property type="match status" value="2"/>
</dbReference>
<dbReference type="SMART" id="SM00028">
    <property type="entry name" value="TPR"/>
    <property type="match status" value="11"/>
</dbReference>
<dbReference type="PANTHER" id="PTHR10098:SF108">
    <property type="entry name" value="TETRATRICOPEPTIDE REPEAT PROTEIN 28"/>
    <property type="match status" value="1"/>
</dbReference>
<dbReference type="AlphaFoldDB" id="A0A8J7F307"/>
<dbReference type="InterPro" id="IPR019734">
    <property type="entry name" value="TPR_rpt"/>
</dbReference>
<evidence type="ECO:0000259" key="2">
    <source>
        <dbReference type="Pfam" id="PF12770"/>
    </source>
</evidence>
<reference evidence="3" key="1">
    <citation type="submission" date="2020-10" db="EMBL/GenBank/DDBJ databases">
        <authorList>
            <person name="Castelo-Branco R."/>
            <person name="Eusebio N."/>
            <person name="Adriana R."/>
            <person name="Vieira A."/>
            <person name="Brugerolle De Fraissinette N."/>
            <person name="Rezende De Castro R."/>
            <person name="Schneider M.P."/>
            <person name="Vasconcelos V."/>
            <person name="Leao P.N."/>
        </authorList>
    </citation>
    <scope>NUCLEOTIDE SEQUENCE</scope>
    <source>
        <strain evidence="3">LEGE 06105</strain>
    </source>
</reference>
<accession>A0A8J7F307</accession>
<feature type="repeat" description="TPR" evidence="1">
    <location>
        <begin position="442"/>
        <end position="475"/>
    </location>
</feature>
<dbReference type="PANTHER" id="PTHR10098">
    <property type="entry name" value="RAPSYN-RELATED"/>
    <property type="match status" value="1"/>
</dbReference>
<dbReference type="Pfam" id="PF12770">
    <property type="entry name" value="CHAT"/>
    <property type="match status" value="1"/>
</dbReference>
<dbReference type="PROSITE" id="PS50005">
    <property type="entry name" value="TPR"/>
    <property type="match status" value="5"/>
</dbReference>
<dbReference type="Proteomes" id="UP000620559">
    <property type="component" value="Unassembled WGS sequence"/>
</dbReference>
<evidence type="ECO:0000256" key="1">
    <source>
        <dbReference type="PROSITE-ProRule" id="PRU00339"/>
    </source>
</evidence>
<evidence type="ECO:0000313" key="4">
    <source>
        <dbReference type="Proteomes" id="UP000620559"/>
    </source>
</evidence>
<feature type="domain" description="CHAT" evidence="2">
    <location>
        <begin position="716"/>
        <end position="1002"/>
    </location>
</feature>
<protein>
    <submittedName>
        <fullName evidence="3">CHAT domain-containing protein</fullName>
    </submittedName>
</protein>